<evidence type="ECO:0000313" key="1">
    <source>
        <dbReference type="EMBL" id="CEK83180.1"/>
    </source>
</evidence>
<gene>
    <name evidence="1" type="primary">ORF135643</name>
</gene>
<dbReference type="EMBL" id="HACG01036315">
    <property type="protein sequence ID" value="CEK83180.1"/>
    <property type="molecule type" value="Transcribed_RNA"/>
</dbReference>
<reference evidence="1" key="1">
    <citation type="submission" date="2014-12" db="EMBL/GenBank/DDBJ databases">
        <title>Insight into the proteome of Arion vulgaris.</title>
        <authorList>
            <person name="Aradska J."/>
            <person name="Bulat T."/>
            <person name="Smidak R."/>
            <person name="Sarate P."/>
            <person name="Gangsoo J."/>
            <person name="Sialana F."/>
            <person name="Bilban M."/>
            <person name="Lubec G."/>
        </authorList>
    </citation>
    <scope>NUCLEOTIDE SEQUENCE</scope>
    <source>
        <tissue evidence="1">Skin</tissue>
    </source>
</reference>
<proteinExistence type="predicted"/>
<sequence>MLLNEDTERNLRTSEEKHEAFIVEEGDKPRQLYKLYAHIHLVYNNNRTKM</sequence>
<protein>
    <submittedName>
        <fullName evidence="1">Uncharacterized protein</fullName>
    </submittedName>
</protein>
<name>A0A0B7ATE9_9EUPU</name>
<accession>A0A0B7ATE9</accession>
<organism evidence="1">
    <name type="scientific">Arion vulgaris</name>
    <dbReference type="NCBI Taxonomy" id="1028688"/>
    <lineage>
        <taxon>Eukaryota</taxon>
        <taxon>Metazoa</taxon>
        <taxon>Spiralia</taxon>
        <taxon>Lophotrochozoa</taxon>
        <taxon>Mollusca</taxon>
        <taxon>Gastropoda</taxon>
        <taxon>Heterobranchia</taxon>
        <taxon>Euthyneura</taxon>
        <taxon>Panpulmonata</taxon>
        <taxon>Eupulmonata</taxon>
        <taxon>Stylommatophora</taxon>
        <taxon>Helicina</taxon>
        <taxon>Arionoidea</taxon>
        <taxon>Arionidae</taxon>
        <taxon>Arion</taxon>
    </lineage>
</organism>
<dbReference type="AlphaFoldDB" id="A0A0B7ATE9"/>